<dbReference type="InterPro" id="IPR013766">
    <property type="entry name" value="Thioredoxin_domain"/>
</dbReference>
<dbReference type="PANTHER" id="PTHR45663">
    <property type="entry name" value="GEO12009P1"/>
    <property type="match status" value="1"/>
</dbReference>
<dbReference type="Gene3D" id="3.40.30.10">
    <property type="entry name" value="Glutaredoxin"/>
    <property type="match status" value="1"/>
</dbReference>
<dbReference type="PROSITE" id="PS51352">
    <property type="entry name" value="THIOREDOXIN_2"/>
    <property type="match status" value="1"/>
</dbReference>
<evidence type="ECO:0000313" key="3">
    <source>
        <dbReference type="Proteomes" id="UP000623215"/>
    </source>
</evidence>
<sequence length="128" mass="14406">MSRPGDSMRALQLLILLSLIALLSGCIDLGKGEHSQKIIKDLEGKTVVIVFYADWCKYCKALEPTLNQLEKEGIEIIRINVDEHPELARKFGIRGLPTVVYIKDGVEVGRTIGYNPEEVVNKARELYH</sequence>
<dbReference type="PANTHER" id="PTHR45663:SF11">
    <property type="entry name" value="GEO12009P1"/>
    <property type="match status" value="1"/>
</dbReference>
<organism evidence="2 3">
    <name type="scientific">Methanothermococcus okinawensis</name>
    <dbReference type="NCBI Taxonomy" id="155863"/>
    <lineage>
        <taxon>Archaea</taxon>
        <taxon>Methanobacteriati</taxon>
        <taxon>Methanobacteriota</taxon>
        <taxon>Methanomada group</taxon>
        <taxon>Methanococci</taxon>
        <taxon>Methanococcales</taxon>
        <taxon>Methanococcaceae</taxon>
        <taxon>Methanothermococcus</taxon>
    </lineage>
</organism>
<dbReference type="CDD" id="cd02947">
    <property type="entry name" value="TRX_family"/>
    <property type="match status" value="1"/>
</dbReference>
<dbReference type="PRINTS" id="PR00421">
    <property type="entry name" value="THIOREDOXIN"/>
</dbReference>
<gene>
    <name evidence="2" type="ORF">EYH55_00290</name>
</gene>
<dbReference type="EMBL" id="DQVW01000004">
    <property type="protein sequence ID" value="HIQ31911.1"/>
    <property type="molecule type" value="Genomic_DNA"/>
</dbReference>
<dbReference type="AlphaFoldDB" id="A0A833A5S5"/>
<comment type="caution">
    <text evidence="2">The sequence shown here is derived from an EMBL/GenBank/DDBJ whole genome shotgun (WGS) entry which is preliminary data.</text>
</comment>
<dbReference type="Proteomes" id="UP000623215">
    <property type="component" value="Unassembled WGS sequence"/>
</dbReference>
<proteinExistence type="predicted"/>
<reference evidence="2" key="1">
    <citation type="journal article" date="2020" name="ISME J.">
        <title>Gammaproteobacteria mediating utilization of methyl-, sulfur- and petroleum organic compounds in deep ocean hydrothermal plumes.</title>
        <authorList>
            <person name="Zhou Z."/>
            <person name="Liu Y."/>
            <person name="Pan J."/>
            <person name="Cron B.R."/>
            <person name="Toner B.M."/>
            <person name="Anantharaman K."/>
            <person name="Breier J.A."/>
            <person name="Dick G.J."/>
            <person name="Li M."/>
        </authorList>
    </citation>
    <scope>NUCLEOTIDE SEQUENCE</scope>
    <source>
        <strain evidence="2">SZUA-1534</strain>
    </source>
</reference>
<accession>A0A833A5S5</accession>
<dbReference type="SUPFAM" id="SSF52833">
    <property type="entry name" value="Thioredoxin-like"/>
    <property type="match status" value="1"/>
</dbReference>
<name>A0A833A5S5_9EURY</name>
<dbReference type="GO" id="GO:0005737">
    <property type="term" value="C:cytoplasm"/>
    <property type="evidence" value="ECO:0007669"/>
    <property type="project" value="TreeGrafter"/>
</dbReference>
<feature type="domain" description="Thioredoxin" evidence="1">
    <location>
        <begin position="8"/>
        <end position="128"/>
    </location>
</feature>
<dbReference type="GO" id="GO:0015035">
    <property type="term" value="F:protein-disulfide reductase activity"/>
    <property type="evidence" value="ECO:0007669"/>
    <property type="project" value="TreeGrafter"/>
</dbReference>
<dbReference type="InterPro" id="IPR036249">
    <property type="entry name" value="Thioredoxin-like_sf"/>
</dbReference>
<evidence type="ECO:0000259" key="1">
    <source>
        <dbReference type="PROSITE" id="PS51352"/>
    </source>
</evidence>
<dbReference type="Pfam" id="PF00085">
    <property type="entry name" value="Thioredoxin"/>
    <property type="match status" value="1"/>
</dbReference>
<dbReference type="PROSITE" id="PS51257">
    <property type="entry name" value="PROKAR_LIPOPROTEIN"/>
    <property type="match status" value="1"/>
</dbReference>
<evidence type="ECO:0000313" key="2">
    <source>
        <dbReference type="EMBL" id="HIQ31911.1"/>
    </source>
</evidence>
<protein>
    <submittedName>
        <fullName evidence="2">Thioredoxin</fullName>
    </submittedName>
</protein>